<dbReference type="InterPro" id="IPR010706">
    <property type="entry name" value="Fatty_acid_cis-trans_isomerase"/>
</dbReference>
<dbReference type="Pfam" id="PF06934">
    <property type="entry name" value="CTI"/>
    <property type="match status" value="1"/>
</dbReference>
<dbReference type="AlphaFoldDB" id="A0A080M757"/>
<dbReference type="RefSeq" id="WP_273704619.1">
    <property type="nucleotide sequence ID" value="NZ_JDST02000057.1"/>
</dbReference>
<evidence type="ECO:0000313" key="2">
    <source>
        <dbReference type="Proteomes" id="UP000021315"/>
    </source>
</evidence>
<protein>
    <submittedName>
        <fullName evidence="1">Fatty acid cis/trans isomerase (CTI)</fullName>
    </submittedName>
</protein>
<comment type="caution">
    <text evidence="1">The sequence shown here is derived from an EMBL/GenBank/DDBJ whole genome shotgun (WGS) entry which is preliminary data.</text>
</comment>
<proteinExistence type="predicted"/>
<keyword evidence="2" id="KW-1185">Reference proteome</keyword>
<organism evidence="1 2">
    <name type="scientific">Candidatus Accumulibacter cognatus</name>
    <dbReference type="NCBI Taxonomy" id="2954383"/>
    <lineage>
        <taxon>Bacteria</taxon>
        <taxon>Pseudomonadati</taxon>
        <taxon>Pseudomonadota</taxon>
        <taxon>Betaproteobacteria</taxon>
        <taxon>Candidatus Accumulibacter</taxon>
    </lineage>
</organism>
<name>A0A080M757_9PROT</name>
<dbReference type="Proteomes" id="UP000021315">
    <property type="component" value="Unassembled WGS sequence"/>
</dbReference>
<gene>
    <name evidence="1" type="ORF">AW06_002602</name>
</gene>
<sequence>MKNHHILALAWVILVSGCSLLSRHALDEQYGPADPKRFDAMRAPLPGLAFRRDVQPILERRCVVCHACYDAPCQQKLTSWEGIARGSSKDRVYATRLREAQPTRLFADAQTASQWRNLGFSAVLNERDASANLAASVLYRLLRLKAQHPLPAGSILPPSFDFSLDRAESCPRIEELDAFERENPFWGMPFGLPGLTTAEMSMVTRWLEAGAPFEGMPPLPKQVEEQLDQWERFLNGDSLKQRLVSRYLYEHLFLAHLFFDNDAQRHYFQLVRSRTPPGVAVDLIASRRPYDDPGVDRVYYRFVRERETVVDKTHMPYALGAKRLLRWRELFFKPDYAVDELPGYDPDAASNPFTTFRALPVRARYQFLLDEAEFTIMGFIKGPVCRGQVALDVIQDRFWVFFVANHGVAQARDEFLDRQAQFLRLPSEEGSNARIIGPWRRYAQLEEKYLQEKSAVLTRYALDDNRPDLDWIWKGEGVNPNAALTVFRHFDSASVVKGLLGEPPKTAWLIGYPLLERIHYLLVAGFDVYGNIGHQFLSRLYMDFMRMEGEFNFLALLPLDRRREVRDYWYRGADEDVKNHVYGSLARLDVDSAIPYLSDDPLPELYAMLRKHMAPVLDRRHELTGMADVDLRRDLGTLAALRGPALSWLPEVVILRIDQPARVPAYFTLLRNTGHSNVTSLLREGRNLLPAENSLTVVSGFIGAYPNAIYRVERSRVPALTQAIAGLAGETDYRALADRFAVRRTHPDFWPISDALQDEHLQREPIRAGLLDYGRLENR</sequence>
<reference evidence="1" key="1">
    <citation type="submission" date="2014-02" db="EMBL/GenBank/DDBJ databases">
        <title>Expanding our view of genomic diversity in Candidatus Accumulibacter clades.</title>
        <authorList>
            <person name="Skennerton C.T."/>
            <person name="Barr J.J."/>
            <person name="Slater F.R."/>
            <person name="Bond P.L."/>
            <person name="Tyson G.W."/>
        </authorList>
    </citation>
    <scope>NUCLEOTIDE SEQUENCE [LARGE SCALE GENOMIC DNA]</scope>
</reference>
<keyword evidence="1" id="KW-0413">Isomerase</keyword>
<dbReference type="EMBL" id="JDST02000057">
    <property type="protein sequence ID" value="KFB76335.1"/>
    <property type="molecule type" value="Genomic_DNA"/>
</dbReference>
<evidence type="ECO:0000313" key="1">
    <source>
        <dbReference type="EMBL" id="KFB76335.1"/>
    </source>
</evidence>
<accession>A0A080M757</accession>
<dbReference type="PROSITE" id="PS51257">
    <property type="entry name" value="PROKAR_LIPOPROTEIN"/>
    <property type="match status" value="1"/>
</dbReference>
<dbReference type="GO" id="GO:0016853">
    <property type="term" value="F:isomerase activity"/>
    <property type="evidence" value="ECO:0007669"/>
    <property type="project" value="UniProtKB-KW"/>
</dbReference>